<organism evidence="1 2">
    <name type="scientific">Hucho hucho</name>
    <name type="common">huchen</name>
    <dbReference type="NCBI Taxonomy" id="62062"/>
    <lineage>
        <taxon>Eukaryota</taxon>
        <taxon>Metazoa</taxon>
        <taxon>Chordata</taxon>
        <taxon>Craniata</taxon>
        <taxon>Vertebrata</taxon>
        <taxon>Euteleostomi</taxon>
        <taxon>Actinopterygii</taxon>
        <taxon>Neopterygii</taxon>
        <taxon>Teleostei</taxon>
        <taxon>Protacanthopterygii</taxon>
        <taxon>Salmoniformes</taxon>
        <taxon>Salmonidae</taxon>
        <taxon>Salmoninae</taxon>
        <taxon>Hucho</taxon>
    </lineage>
</organism>
<dbReference type="AlphaFoldDB" id="A0A4W5NBE7"/>
<dbReference type="GO" id="GO:0008104">
    <property type="term" value="P:intracellular protein localization"/>
    <property type="evidence" value="ECO:0007669"/>
    <property type="project" value="TreeGrafter"/>
</dbReference>
<dbReference type="GeneTree" id="ENSGT00390000006205"/>
<dbReference type="PANTHER" id="PTHR21663">
    <property type="entry name" value="HYPOTHETICAL HEAT DOMAIN-CONTAINING"/>
    <property type="match status" value="1"/>
</dbReference>
<dbReference type="InterPro" id="IPR016024">
    <property type="entry name" value="ARM-type_fold"/>
</dbReference>
<dbReference type="GO" id="GO:0030139">
    <property type="term" value="C:endocytic vesicle"/>
    <property type="evidence" value="ECO:0007669"/>
    <property type="project" value="TreeGrafter"/>
</dbReference>
<dbReference type="GO" id="GO:0016020">
    <property type="term" value="C:membrane"/>
    <property type="evidence" value="ECO:0007669"/>
    <property type="project" value="TreeGrafter"/>
</dbReference>
<dbReference type="STRING" id="62062.ENSHHUP00000046795"/>
<evidence type="ECO:0000313" key="2">
    <source>
        <dbReference type="Proteomes" id="UP000314982"/>
    </source>
</evidence>
<dbReference type="SUPFAM" id="SSF48371">
    <property type="entry name" value="ARM repeat"/>
    <property type="match status" value="1"/>
</dbReference>
<evidence type="ECO:0000313" key="1">
    <source>
        <dbReference type="Ensembl" id="ENSHHUP00000046795.1"/>
    </source>
</evidence>
<keyword evidence="2" id="KW-1185">Reference proteome</keyword>
<proteinExistence type="predicted"/>
<reference evidence="2" key="1">
    <citation type="submission" date="2018-06" db="EMBL/GenBank/DDBJ databases">
        <title>Genome assembly of Danube salmon.</title>
        <authorList>
            <person name="Macqueen D.J."/>
            <person name="Gundappa M.K."/>
        </authorList>
    </citation>
    <scope>NUCLEOTIDE SEQUENCE [LARGE SCALE GENOMIC DNA]</scope>
</reference>
<dbReference type="GO" id="GO:0005829">
    <property type="term" value="C:cytosol"/>
    <property type="evidence" value="ECO:0007669"/>
    <property type="project" value="GOC"/>
</dbReference>
<dbReference type="InterPro" id="IPR040108">
    <property type="entry name" value="Laa1/Sip1/HEATR5"/>
</dbReference>
<protein>
    <submittedName>
        <fullName evidence="1">Uncharacterized protein</fullName>
    </submittedName>
</protein>
<name>A0A4W5NBE7_9TELE</name>
<accession>A0A4W5NBE7</accession>
<dbReference type="Proteomes" id="UP000314982">
    <property type="component" value="Unassembled WGS sequence"/>
</dbReference>
<reference evidence="1" key="2">
    <citation type="submission" date="2025-08" db="UniProtKB">
        <authorList>
            <consortium name="Ensembl"/>
        </authorList>
    </citation>
    <scope>IDENTIFICATION</scope>
</reference>
<sequence>MSDPCCSPPGEGQCVSALRTSCLVGCAVMQDSPDCLVQAQAISCLQQLHMFAPRLINLDSQVPSLCVNLCSSYLSLRRSVLACLKQLAQKEALEVSEHAVALVKELPRRDNTPQPEGSVSILPTDLYLLMGLLRELVQQPCGGGALGQVVPPPL</sequence>
<dbReference type="GO" id="GO:0005794">
    <property type="term" value="C:Golgi apparatus"/>
    <property type="evidence" value="ECO:0007669"/>
    <property type="project" value="TreeGrafter"/>
</dbReference>
<reference evidence="1" key="3">
    <citation type="submission" date="2025-09" db="UniProtKB">
        <authorList>
            <consortium name="Ensembl"/>
        </authorList>
    </citation>
    <scope>IDENTIFICATION</scope>
</reference>
<dbReference type="GO" id="GO:0006897">
    <property type="term" value="P:endocytosis"/>
    <property type="evidence" value="ECO:0007669"/>
    <property type="project" value="TreeGrafter"/>
</dbReference>
<dbReference type="Ensembl" id="ENSHHUT00000048512.1">
    <property type="protein sequence ID" value="ENSHHUP00000046795.1"/>
    <property type="gene ID" value="ENSHHUG00000028471.1"/>
</dbReference>
<dbReference type="GO" id="GO:0042147">
    <property type="term" value="P:retrograde transport, endosome to Golgi"/>
    <property type="evidence" value="ECO:0007669"/>
    <property type="project" value="TreeGrafter"/>
</dbReference>
<dbReference type="PANTHER" id="PTHR21663:SF1">
    <property type="entry name" value="HEAT REPEAT-CONTAINING PROTEIN 5A"/>
    <property type="match status" value="1"/>
</dbReference>